<comment type="caution">
    <text evidence="2">The sequence shown here is derived from an EMBL/GenBank/DDBJ whole genome shotgun (WGS) entry which is preliminary data.</text>
</comment>
<sequence>TRRRRTITAFTPNPCSSVCLICTVPLPSDLDNIYSNPPEQHLDHLVDGGTSQITTKNSSPLTQPHHPSVPCCVQRDANARRICPKLMKTGSINSSEGIRCSTSGTRPRPGGGDLTN</sequence>
<dbReference type="AlphaFoldDB" id="A0ABD0M2Q7"/>
<organism evidence="2 3">
    <name type="scientific">Batillaria attramentaria</name>
    <dbReference type="NCBI Taxonomy" id="370345"/>
    <lineage>
        <taxon>Eukaryota</taxon>
        <taxon>Metazoa</taxon>
        <taxon>Spiralia</taxon>
        <taxon>Lophotrochozoa</taxon>
        <taxon>Mollusca</taxon>
        <taxon>Gastropoda</taxon>
        <taxon>Caenogastropoda</taxon>
        <taxon>Sorbeoconcha</taxon>
        <taxon>Cerithioidea</taxon>
        <taxon>Batillariidae</taxon>
        <taxon>Batillaria</taxon>
    </lineage>
</organism>
<evidence type="ECO:0000256" key="1">
    <source>
        <dbReference type="SAM" id="MobiDB-lite"/>
    </source>
</evidence>
<reference evidence="2 3" key="1">
    <citation type="journal article" date="2023" name="Sci. Data">
        <title>Genome assembly of the Korean intertidal mud-creeper Batillaria attramentaria.</title>
        <authorList>
            <person name="Patra A.K."/>
            <person name="Ho P.T."/>
            <person name="Jun S."/>
            <person name="Lee S.J."/>
            <person name="Kim Y."/>
            <person name="Won Y.J."/>
        </authorList>
    </citation>
    <scope>NUCLEOTIDE SEQUENCE [LARGE SCALE GENOMIC DNA]</scope>
    <source>
        <strain evidence="2">Wonlab-2016</strain>
    </source>
</reference>
<dbReference type="EMBL" id="JACVVK020000008">
    <property type="protein sequence ID" value="KAK7505897.1"/>
    <property type="molecule type" value="Genomic_DNA"/>
</dbReference>
<feature type="compositionally biased region" description="Polar residues" evidence="1">
    <location>
        <begin position="49"/>
        <end position="62"/>
    </location>
</feature>
<keyword evidence="3" id="KW-1185">Reference proteome</keyword>
<feature type="non-terminal residue" evidence="2">
    <location>
        <position position="1"/>
    </location>
</feature>
<evidence type="ECO:0000313" key="2">
    <source>
        <dbReference type="EMBL" id="KAK7505897.1"/>
    </source>
</evidence>
<feature type="region of interest" description="Disordered" evidence="1">
    <location>
        <begin position="49"/>
        <end position="69"/>
    </location>
</feature>
<dbReference type="Proteomes" id="UP001519460">
    <property type="component" value="Unassembled WGS sequence"/>
</dbReference>
<proteinExistence type="predicted"/>
<evidence type="ECO:0000313" key="3">
    <source>
        <dbReference type="Proteomes" id="UP001519460"/>
    </source>
</evidence>
<name>A0ABD0M2Q7_9CAEN</name>
<gene>
    <name evidence="2" type="ORF">BaRGS_00002619</name>
</gene>
<feature type="region of interest" description="Disordered" evidence="1">
    <location>
        <begin position="94"/>
        <end position="116"/>
    </location>
</feature>
<protein>
    <submittedName>
        <fullName evidence="2">Uncharacterized protein</fullName>
    </submittedName>
</protein>
<accession>A0ABD0M2Q7</accession>
<feature type="compositionally biased region" description="Polar residues" evidence="1">
    <location>
        <begin position="94"/>
        <end position="105"/>
    </location>
</feature>